<keyword evidence="5" id="KW-1185">Reference proteome</keyword>
<reference evidence="4 5" key="1">
    <citation type="submission" date="2024-04" db="EMBL/GenBank/DDBJ databases">
        <title>Genome sequencing and assembly of rice foliar adapted Chryseobacterium endophyticum OsEnb-ALM-A6.</title>
        <authorList>
            <person name="Kumar S."/>
            <person name="Javed M."/>
            <person name="Chouhan V."/>
            <person name="Charishma K."/>
            <person name="Patel A."/>
            <person name="Kumar M."/>
            <person name="Sahu K.P."/>
            <person name="Kumar A."/>
        </authorList>
    </citation>
    <scope>NUCLEOTIDE SEQUENCE [LARGE SCALE GENOMIC DNA]</scope>
    <source>
        <strain evidence="4 5">OsEnb-ALM-A6</strain>
    </source>
</reference>
<feature type="modified residue" description="4-aspartylphosphate" evidence="2">
    <location>
        <position position="55"/>
    </location>
</feature>
<sequence>MILASMILIVDDNQSNLYSLKKLLESKDFQVDTADSGEQALGKALKNDYALIILDVQMPDMDGFEVAETLAGYSKTKEVPIIFLSAVNTEKNLSLKDMLQEEKTM</sequence>
<dbReference type="Proteomes" id="UP001463665">
    <property type="component" value="Chromosome"/>
</dbReference>
<evidence type="ECO:0000259" key="3">
    <source>
        <dbReference type="PROSITE" id="PS50110"/>
    </source>
</evidence>
<dbReference type="PANTHER" id="PTHR44591">
    <property type="entry name" value="STRESS RESPONSE REGULATOR PROTEIN 1"/>
    <property type="match status" value="1"/>
</dbReference>
<dbReference type="SUPFAM" id="SSF52172">
    <property type="entry name" value="CheY-like"/>
    <property type="match status" value="1"/>
</dbReference>
<organism evidence="4 5">
    <name type="scientific">Chryseobacterium endophyticum</name>
    <dbReference type="NCBI Taxonomy" id="1854762"/>
    <lineage>
        <taxon>Bacteria</taxon>
        <taxon>Pseudomonadati</taxon>
        <taxon>Bacteroidota</taxon>
        <taxon>Flavobacteriia</taxon>
        <taxon>Flavobacteriales</taxon>
        <taxon>Weeksellaceae</taxon>
        <taxon>Chryseobacterium group</taxon>
        <taxon>Chryseobacterium</taxon>
    </lineage>
</organism>
<dbReference type="RefSeq" id="WP_345765560.1">
    <property type="nucleotide sequence ID" value="NZ_CP154834.1"/>
</dbReference>
<dbReference type="Pfam" id="PF00072">
    <property type="entry name" value="Response_reg"/>
    <property type="match status" value="1"/>
</dbReference>
<feature type="domain" description="Response regulatory" evidence="3">
    <location>
        <begin position="6"/>
        <end position="105"/>
    </location>
</feature>
<dbReference type="EMBL" id="CP154834">
    <property type="protein sequence ID" value="XAO72838.1"/>
    <property type="molecule type" value="Genomic_DNA"/>
</dbReference>
<evidence type="ECO:0000313" key="4">
    <source>
        <dbReference type="EMBL" id="XAO72838.1"/>
    </source>
</evidence>
<dbReference type="GO" id="GO:0000160">
    <property type="term" value="P:phosphorelay signal transduction system"/>
    <property type="evidence" value="ECO:0007669"/>
    <property type="project" value="InterPro"/>
</dbReference>
<dbReference type="PROSITE" id="PS50110">
    <property type="entry name" value="RESPONSE_REGULATORY"/>
    <property type="match status" value="1"/>
</dbReference>
<gene>
    <name evidence="4" type="ORF">AAFP95_13320</name>
</gene>
<dbReference type="InterPro" id="IPR011006">
    <property type="entry name" value="CheY-like_superfamily"/>
</dbReference>
<keyword evidence="1 2" id="KW-0597">Phosphoprotein</keyword>
<evidence type="ECO:0000256" key="1">
    <source>
        <dbReference type="ARBA" id="ARBA00022553"/>
    </source>
</evidence>
<dbReference type="Gene3D" id="3.40.50.2300">
    <property type="match status" value="1"/>
</dbReference>
<accession>A0AAU6WJT1</accession>
<evidence type="ECO:0000256" key="2">
    <source>
        <dbReference type="PROSITE-ProRule" id="PRU00169"/>
    </source>
</evidence>
<name>A0AAU6WJT1_9FLAO</name>
<protein>
    <submittedName>
        <fullName evidence="4">Response regulator</fullName>
    </submittedName>
</protein>
<dbReference type="InterPro" id="IPR050595">
    <property type="entry name" value="Bact_response_regulator"/>
</dbReference>
<evidence type="ECO:0000313" key="5">
    <source>
        <dbReference type="Proteomes" id="UP001463665"/>
    </source>
</evidence>
<dbReference type="InterPro" id="IPR001789">
    <property type="entry name" value="Sig_transdc_resp-reg_receiver"/>
</dbReference>
<proteinExistence type="predicted"/>
<dbReference type="SMART" id="SM00448">
    <property type="entry name" value="REC"/>
    <property type="match status" value="1"/>
</dbReference>
<dbReference type="PANTHER" id="PTHR44591:SF3">
    <property type="entry name" value="RESPONSE REGULATORY DOMAIN-CONTAINING PROTEIN"/>
    <property type="match status" value="1"/>
</dbReference>
<dbReference type="AlphaFoldDB" id="A0AAU6WJT1"/>